<evidence type="ECO:0000313" key="1">
    <source>
        <dbReference type="EMBL" id="KAJ9651283.1"/>
    </source>
</evidence>
<sequence length="341" mass="37524">MTPRTIEELDALADVDPEIDAIVKSGKMPLPAFDFSDSTKAVLAMRSLMTQYDVVNEISEVDFTKINYTTRDGHHNRLLVFKPASIVKGQHLPLIIHIHGGGGSIGTPEATASFCQALTLKQQCVVVSISYRLAPEHPFPTGINDCIDAVKYLAANAREVGADPALGFVLGGHSYGARAASIISLHAQELGLDAVITGLYFGAGGFVPEAKVPTGYADHYRSKFDERCRNALVLNSQTHKMFLDVYAADKDSPWFQTLNVESLDAVKGQPRAYFQVCGMDILRDDSLIYEDILRKSGTGTRLDIYPGTPHVFWSFLQPGMIRQATKWAEDTQEGFAWLLER</sequence>
<gene>
    <name evidence="1" type="ORF">H2198_009437</name>
</gene>
<dbReference type="EMBL" id="JAPDRQ010000267">
    <property type="protein sequence ID" value="KAJ9651283.1"/>
    <property type="molecule type" value="Genomic_DNA"/>
</dbReference>
<proteinExistence type="predicted"/>
<protein>
    <submittedName>
        <fullName evidence="1">Uncharacterized protein</fullName>
    </submittedName>
</protein>
<name>A0ACC2ZUH0_9EURO</name>
<evidence type="ECO:0000313" key="2">
    <source>
        <dbReference type="Proteomes" id="UP001172386"/>
    </source>
</evidence>
<keyword evidence="2" id="KW-1185">Reference proteome</keyword>
<organism evidence="1 2">
    <name type="scientific">Neophaeococcomyces mojaviensis</name>
    <dbReference type="NCBI Taxonomy" id="3383035"/>
    <lineage>
        <taxon>Eukaryota</taxon>
        <taxon>Fungi</taxon>
        <taxon>Dikarya</taxon>
        <taxon>Ascomycota</taxon>
        <taxon>Pezizomycotina</taxon>
        <taxon>Eurotiomycetes</taxon>
        <taxon>Chaetothyriomycetidae</taxon>
        <taxon>Chaetothyriales</taxon>
        <taxon>Chaetothyriales incertae sedis</taxon>
        <taxon>Neophaeococcomyces</taxon>
    </lineage>
</organism>
<reference evidence="1" key="1">
    <citation type="submission" date="2022-10" db="EMBL/GenBank/DDBJ databases">
        <title>Culturing micro-colonial fungi from biological soil crusts in the Mojave desert and describing Neophaeococcomyces mojavensis, and introducing the new genera and species Taxawa tesnikishii.</title>
        <authorList>
            <person name="Kurbessoian T."/>
            <person name="Stajich J.E."/>
        </authorList>
    </citation>
    <scope>NUCLEOTIDE SEQUENCE</scope>
    <source>
        <strain evidence="1">JES_112</strain>
    </source>
</reference>
<dbReference type="Proteomes" id="UP001172386">
    <property type="component" value="Unassembled WGS sequence"/>
</dbReference>
<accession>A0ACC2ZUH0</accession>
<comment type="caution">
    <text evidence="1">The sequence shown here is derived from an EMBL/GenBank/DDBJ whole genome shotgun (WGS) entry which is preliminary data.</text>
</comment>